<dbReference type="SUPFAM" id="SSF49265">
    <property type="entry name" value="Fibronectin type III"/>
    <property type="match status" value="1"/>
</dbReference>
<sequence>TSLPLGAFDILAPTDGAIPAGLPRRLGWGTNQWSETPGQDWQVSSGVPWDYVYQYITYEWYSDPGHWGGNFVGRFAQQAWGKGYIPVISAYLILGLPTTCGESPGCYAQKLQNAGSVSKYLAALQMAATEAKGSKPVIFHIDPDFYGFMQQNKYSSNAANPDDPSSYPVALNVPGYANNLAGFGQRVVDVIHSAAPNALVALQARKWPTNRDPHTVTAAEVPGMARSTAAFLQAMGGDRADLLFVEWSDRDSGSGLRPWWDTTNLNLPRPTRAVLWENALAAAAHRRLMLWQVPAGNMNLNNTCDHYQDNRAAYLFSHPRDAYDSGVLAVMFGGGASCMTSPATDGGFIAAQGAIAYNAPAAPSGLAVLGSAGATVTLRWNENTEPDRAGYRLRYQQGSGAAGTLDFSRANRATLLRPSAGSWQISVAALDAMGRASAFSAPVSANTTAGAARVLVPVARRP</sequence>
<dbReference type="InterPro" id="IPR013783">
    <property type="entry name" value="Ig-like_fold"/>
</dbReference>
<organism evidence="1 2">
    <name type="scientific">Kouleothrix aurantiaca</name>
    <dbReference type="NCBI Taxonomy" id="186479"/>
    <lineage>
        <taxon>Bacteria</taxon>
        <taxon>Bacillati</taxon>
        <taxon>Chloroflexota</taxon>
        <taxon>Chloroflexia</taxon>
        <taxon>Chloroflexales</taxon>
        <taxon>Roseiflexineae</taxon>
        <taxon>Roseiflexaceae</taxon>
        <taxon>Kouleothrix</taxon>
    </lineage>
</organism>
<dbReference type="AlphaFoldDB" id="A0A0P9DBG9"/>
<keyword evidence="2" id="KW-1185">Reference proteome</keyword>
<evidence type="ECO:0000313" key="1">
    <source>
        <dbReference type="EMBL" id="KPV49871.1"/>
    </source>
</evidence>
<evidence type="ECO:0008006" key="3">
    <source>
        <dbReference type="Google" id="ProtNLM"/>
    </source>
</evidence>
<comment type="caution">
    <text evidence="1">The sequence shown here is derived from an EMBL/GenBank/DDBJ whole genome shotgun (WGS) entry which is preliminary data.</text>
</comment>
<dbReference type="InterPro" id="IPR036116">
    <property type="entry name" value="FN3_sf"/>
</dbReference>
<name>A0A0P9DBG9_9CHLR</name>
<dbReference type="InterPro" id="IPR003961">
    <property type="entry name" value="FN3_dom"/>
</dbReference>
<proteinExistence type="predicted"/>
<protein>
    <recommendedName>
        <fullName evidence="3">Fibronectin type-III domain-containing protein</fullName>
    </recommendedName>
</protein>
<feature type="non-terminal residue" evidence="1">
    <location>
        <position position="1"/>
    </location>
</feature>
<gene>
    <name evidence="1" type="ORF">SE17_30180</name>
</gene>
<evidence type="ECO:0000313" key="2">
    <source>
        <dbReference type="Proteomes" id="UP000050509"/>
    </source>
</evidence>
<dbReference type="Gene3D" id="2.60.40.10">
    <property type="entry name" value="Immunoglobulins"/>
    <property type="match status" value="1"/>
</dbReference>
<dbReference type="Proteomes" id="UP000050509">
    <property type="component" value="Unassembled WGS sequence"/>
</dbReference>
<accession>A0A0P9DBG9</accession>
<reference evidence="1 2" key="1">
    <citation type="submission" date="2015-09" db="EMBL/GenBank/DDBJ databases">
        <title>Draft genome sequence of Kouleothrix aurantiaca JCM 19913.</title>
        <authorList>
            <person name="Hemp J."/>
        </authorList>
    </citation>
    <scope>NUCLEOTIDE SEQUENCE [LARGE SCALE GENOMIC DNA]</scope>
    <source>
        <strain evidence="1 2">COM-B</strain>
    </source>
</reference>
<dbReference type="CDD" id="cd00063">
    <property type="entry name" value="FN3"/>
    <property type="match status" value="1"/>
</dbReference>
<dbReference type="EMBL" id="LJCR01001701">
    <property type="protein sequence ID" value="KPV49871.1"/>
    <property type="molecule type" value="Genomic_DNA"/>
</dbReference>